<dbReference type="PRINTS" id="PR00385">
    <property type="entry name" value="P450"/>
</dbReference>
<dbReference type="PROSITE" id="PS00086">
    <property type="entry name" value="CYTOCHROME_P450"/>
    <property type="match status" value="1"/>
</dbReference>
<evidence type="ECO:0000256" key="7">
    <source>
        <dbReference type="ARBA" id="ARBA00023033"/>
    </source>
</evidence>
<dbReference type="InterPro" id="IPR036396">
    <property type="entry name" value="Cyt_P450_sf"/>
</dbReference>
<keyword evidence="3 8" id="KW-0349">Heme</keyword>
<keyword evidence="11" id="KW-1185">Reference proteome</keyword>
<name>A0A6I4V2H3_9SPHN</name>
<evidence type="ECO:0000256" key="5">
    <source>
        <dbReference type="ARBA" id="ARBA00023002"/>
    </source>
</evidence>
<comment type="caution">
    <text evidence="10">The sequence shown here is derived from an EMBL/GenBank/DDBJ whole genome shotgun (WGS) entry which is preliminary data.</text>
</comment>
<reference evidence="10 11" key="1">
    <citation type="submission" date="2019-12" db="EMBL/GenBank/DDBJ databases">
        <title>Genomic-based taxomic classification of the family Erythrobacteraceae.</title>
        <authorList>
            <person name="Xu L."/>
        </authorList>
    </citation>
    <scope>NUCLEOTIDE SEQUENCE [LARGE SCALE GENOMIC DNA]</scope>
    <source>
        <strain evidence="10 11">SW-109</strain>
    </source>
</reference>
<keyword evidence="7 9" id="KW-0503">Monooxygenase</keyword>
<dbReference type="Pfam" id="PF00067">
    <property type="entry name" value="p450"/>
    <property type="match status" value="1"/>
</dbReference>
<dbReference type="PANTHER" id="PTHR24286">
    <property type="entry name" value="CYTOCHROME P450 26"/>
    <property type="match status" value="1"/>
</dbReference>
<gene>
    <name evidence="10" type="ORF">GRI43_13355</name>
</gene>
<dbReference type="InterPro" id="IPR017972">
    <property type="entry name" value="Cyt_P450_CS"/>
</dbReference>
<dbReference type="PANTHER" id="PTHR24286:SF24">
    <property type="entry name" value="LANOSTEROL 14-ALPHA DEMETHYLASE"/>
    <property type="match status" value="1"/>
</dbReference>
<keyword evidence="5 9" id="KW-0560">Oxidoreductase</keyword>
<evidence type="ECO:0000256" key="2">
    <source>
        <dbReference type="ARBA" id="ARBA00010617"/>
    </source>
</evidence>
<dbReference type="EMBL" id="WTYP01000002">
    <property type="protein sequence ID" value="MXP48377.1"/>
    <property type="molecule type" value="Genomic_DNA"/>
</dbReference>
<dbReference type="AlphaFoldDB" id="A0A6I4V2H3"/>
<dbReference type="GO" id="GO:0004497">
    <property type="term" value="F:monooxygenase activity"/>
    <property type="evidence" value="ECO:0007669"/>
    <property type="project" value="UniProtKB-KW"/>
</dbReference>
<keyword evidence="4 8" id="KW-0479">Metal-binding</keyword>
<dbReference type="Gene3D" id="1.10.630.10">
    <property type="entry name" value="Cytochrome P450"/>
    <property type="match status" value="1"/>
</dbReference>
<dbReference type="Proteomes" id="UP000471435">
    <property type="component" value="Unassembled WGS sequence"/>
</dbReference>
<evidence type="ECO:0000313" key="10">
    <source>
        <dbReference type="EMBL" id="MXP48377.1"/>
    </source>
</evidence>
<evidence type="ECO:0000256" key="8">
    <source>
        <dbReference type="PIRSR" id="PIRSR602403-1"/>
    </source>
</evidence>
<keyword evidence="6 8" id="KW-0408">Iron</keyword>
<evidence type="ECO:0000256" key="6">
    <source>
        <dbReference type="ARBA" id="ARBA00023004"/>
    </source>
</evidence>
<dbReference type="RefSeq" id="WP_160731565.1">
    <property type="nucleotide sequence ID" value="NZ_WTYP01000002.1"/>
</dbReference>
<comment type="similarity">
    <text evidence="2 9">Belongs to the cytochrome P450 family.</text>
</comment>
<sequence length="473" mass="53667">MATLAEKTETVSAPHDASFAPRHWTDRLPDGALDHIPGDAGWPMVGNTFKMLADPPKFAREMIERFGRVYKNKAFGGWQVALVGAEANELMLFDRNKVFSSEQGWGPVLDKLFPRGLMLIDFDHHRADRRALSIAFKPGPMRHYSGSLNRGIAQEVDSWADQPMKFYPAIKKLTLDLAADSFIGIEWGPEADKINEAFVYMVQASVAPIRKPLPFTLMRKGVKGREFLVDYFTKETLRRRKEGGGQDMFSQFATATREDGELLPVDEVVDHMNFLMMAAHDTITSSATSLIYLLARHPEWQDKLRQEILAVTGGLDANGKPRDLAYEDLGKLELTEMAFKEALRMIPPVPSMPRRALKDFEYGGYTIPAGTQVGINIAMVHQMEEYWDEPEKFDPMRFTPEQVKARHKYAWVPFGGGAHMCLGLHFAYMQVKILMAHLLTRYSIEIEEGYDPEWKPWPIPQPKDGLNVTFKSL</sequence>
<dbReference type="SUPFAM" id="SSF48264">
    <property type="entry name" value="Cytochrome P450"/>
    <property type="match status" value="1"/>
</dbReference>
<evidence type="ECO:0000256" key="9">
    <source>
        <dbReference type="RuleBase" id="RU000461"/>
    </source>
</evidence>
<organism evidence="10 11">
    <name type="scientific">Pontixanthobacter luteolus</name>
    <dbReference type="NCBI Taxonomy" id="295089"/>
    <lineage>
        <taxon>Bacteria</taxon>
        <taxon>Pseudomonadati</taxon>
        <taxon>Pseudomonadota</taxon>
        <taxon>Alphaproteobacteria</taxon>
        <taxon>Sphingomonadales</taxon>
        <taxon>Erythrobacteraceae</taxon>
        <taxon>Pontixanthobacter</taxon>
    </lineage>
</organism>
<dbReference type="OrthoDB" id="9764248at2"/>
<dbReference type="GO" id="GO:0016125">
    <property type="term" value="P:sterol metabolic process"/>
    <property type="evidence" value="ECO:0007669"/>
    <property type="project" value="TreeGrafter"/>
</dbReference>
<protein>
    <submittedName>
        <fullName evidence="10">Cytochrome P450</fullName>
    </submittedName>
</protein>
<dbReference type="GO" id="GO:0005506">
    <property type="term" value="F:iron ion binding"/>
    <property type="evidence" value="ECO:0007669"/>
    <property type="project" value="InterPro"/>
</dbReference>
<proteinExistence type="inferred from homology"/>
<dbReference type="InterPro" id="IPR001128">
    <property type="entry name" value="Cyt_P450"/>
</dbReference>
<comment type="cofactor">
    <cofactor evidence="1 8">
        <name>heme</name>
        <dbReference type="ChEBI" id="CHEBI:30413"/>
    </cofactor>
</comment>
<dbReference type="GO" id="GO:0020037">
    <property type="term" value="F:heme binding"/>
    <property type="evidence" value="ECO:0007669"/>
    <property type="project" value="InterPro"/>
</dbReference>
<evidence type="ECO:0000256" key="1">
    <source>
        <dbReference type="ARBA" id="ARBA00001971"/>
    </source>
</evidence>
<evidence type="ECO:0000256" key="3">
    <source>
        <dbReference type="ARBA" id="ARBA00022617"/>
    </source>
</evidence>
<dbReference type="InterPro" id="IPR002403">
    <property type="entry name" value="Cyt_P450_E_grp-IV"/>
</dbReference>
<accession>A0A6I4V2H3</accession>
<dbReference type="GO" id="GO:0016705">
    <property type="term" value="F:oxidoreductase activity, acting on paired donors, with incorporation or reduction of molecular oxygen"/>
    <property type="evidence" value="ECO:0007669"/>
    <property type="project" value="InterPro"/>
</dbReference>
<evidence type="ECO:0000313" key="11">
    <source>
        <dbReference type="Proteomes" id="UP000471435"/>
    </source>
</evidence>
<feature type="binding site" description="axial binding residue" evidence="8">
    <location>
        <position position="421"/>
    </location>
    <ligand>
        <name>heme</name>
        <dbReference type="ChEBI" id="CHEBI:30413"/>
    </ligand>
    <ligandPart>
        <name>Fe</name>
        <dbReference type="ChEBI" id="CHEBI:18248"/>
    </ligandPart>
</feature>
<dbReference type="PRINTS" id="PR00465">
    <property type="entry name" value="EP450IV"/>
</dbReference>
<evidence type="ECO:0000256" key="4">
    <source>
        <dbReference type="ARBA" id="ARBA00022723"/>
    </source>
</evidence>
<dbReference type="CDD" id="cd11045">
    <property type="entry name" value="CYP136-like"/>
    <property type="match status" value="1"/>
</dbReference>